<dbReference type="PANTHER" id="PTHR24020:SF84">
    <property type="entry name" value="VWFA DOMAIN-CONTAINING PROTEIN"/>
    <property type="match status" value="1"/>
</dbReference>
<dbReference type="PROSITE" id="PS50234">
    <property type="entry name" value="VWFA"/>
    <property type="match status" value="1"/>
</dbReference>
<feature type="signal peptide" evidence="1">
    <location>
        <begin position="1"/>
        <end position="22"/>
    </location>
</feature>
<organism evidence="3 4">
    <name type="scientific">Owenia fusiformis</name>
    <name type="common">Polychaete worm</name>
    <dbReference type="NCBI Taxonomy" id="6347"/>
    <lineage>
        <taxon>Eukaryota</taxon>
        <taxon>Metazoa</taxon>
        <taxon>Spiralia</taxon>
        <taxon>Lophotrochozoa</taxon>
        <taxon>Annelida</taxon>
        <taxon>Polychaeta</taxon>
        <taxon>Sedentaria</taxon>
        <taxon>Canalipalpata</taxon>
        <taxon>Sabellida</taxon>
        <taxon>Oweniida</taxon>
        <taxon>Oweniidae</taxon>
        <taxon>Owenia</taxon>
    </lineage>
</organism>
<dbReference type="PANTHER" id="PTHR24020">
    <property type="entry name" value="COLLAGEN ALPHA"/>
    <property type="match status" value="1"/>
</dbReference>
<name>A0A8S4PTP0_OWEFU</name>
<protein>
    <recommendedName>
        <fullName evidence="2">VWFA domain-containing protein</fullName>
    </recommendedName>
</protein>
<dbReference type="Proteomes" id="UP000749559">
    <property type="component" value="Unassembled WGS sequence"/>
</dbReference>
<dbReference type="InterPro" id="IPR002035">
    <property type="entry name" value="VWF_A"/>
</dbReference>
<dbReference type="InterPro" id="IPR036465">
    <property type="entry name" value="vWFA_dom_sf"/>
</dbReference>
<feature type="domain" description="VWFA" evidence="2">
    <location>
        <begin position="31"/>
        <end position="220"/>
    </location>
</feature>
<dbReference type="EMBL" id="CAIIXF020000009">
    <property type="protein sequence ID" value="CAH1794918.1"/>
    <property type="molecule type" value="Genomic_DNA"/>
</dbReference>
<dbReference type="SUPFAM" id="SSF53300">
    <property type="entry name" value="vWA-like"/>
    <property type="match status" value="1"/>
</dbReference>
<comment type="caution">
    <text evidence="3">The sequence shown here is derived from an EMBL/GenBank/DDBJ whole genome shotgun (WGS) entry which is preliminary data.</text>
</comment>
<dbReference type="Pfam" id="PF00092">
    <property type="entry name" value="VWA"/>
    <property type="match status" value="1"/>
</dbReference>
<reference evidence="3" key="1">
    <citation type="submission" date="2022-03" db="EMBL/GenBank/DDBJ databases">
        <authorList>
            <person name="Martin C."/>
        </authorList>
    </citation>
    <scope>NUCLEOTIDE SEQUENCE</scope>
</reference>
<dbReference type="OrthoDB" id="6132182at2759"/>
<evidence type="ECO:0000259" key="2">
    <source>
        <dbReference type="PROSITE" id="PS50234"/>
    </source>
</evidence>
<sequence length="227" mass="25671">MNHFVSINVAVILLALFDNGKAQSTVSPCVDLVIAFDVSCSLADGERETALTLVQQLVNNLGVPTNQIALFTYDKYIYHKMYLNDFKMKILYLSALGNVNTQAKKCRTKTWKALRTARLNYFTVENGDRPNVKNVLLLFTDGISYPKYKYSKTVLEVQRLKSSLSGSQSSDSPTDIYVIGLKNKYGHNGEKEWETIATDPFYVYPLTDVGMIVQNLKSDFEQYTCEL</sequence>
<dbReference type="AlphaFoldDB" id="A0A8S4PTP0"/>
<feature type="chain" id="PRO_5035924347" description="VWFA domain-containing protein" evidence="1">
    <location>
        <begin position="23"/>
        <end position="227"/>
    </location>
</feature>
<evidence type="ECO:0000313" key="3">
    <source>
        <dbReference type="EMBL" id="CAH1794918.1"/>
    </source>
</evidence>
<accession>A0A8S4PTP0</accession>
<keyword evidence="1" id="KW-0732">Signal</keyword>
<dbReference type="InterPro" id="IPR050525">
    <property type="entry name" value="ECM_Assembly_Org"/>
</dbReference>
<evidence type="ECO:0000313" key="4">
    <source>
        <dbReference type="Proteomes" id="UP000749559"/>
    </source>
</evidence>
<dbReference type="SMART" id="SM00327">
    <property type="entry name" value="VWA"/>
    <property type="match status" value="1"/>
</dbReference>
<dbReference type="Gene3D" id="3.40.50.410">
    <property type="entry name" value="von Willebrand factor, type A domain"/>
    <property type="match status" value="1"/>
</dbReference>
<keyword evidence="4" id="KW-1185">Reference proteome</keyword>
<evidence type="ECO:0000256" key="1">
    <source>
        <dbReference type="SAM" id="SignalP"/>
    </source>
</evidence>
<gene>
    <name evidence="3" type="ORF">OFUS_LOCUS19534</name>
</gene>
<proteinExistence type="predicted"/>